<dbReference type="GO" id="GO:0006357">
    <property type="term" value="P:regulation of transcription by RNA polymerase II"/>
    <property type="evidence" value="ECO:0007669"/>
    <property type="project" value="TreeGrafter"/>
</dbReference>
<evidence type="ECO:0000256" key="5">
    <source>
        <dbReference type="ARBA" id="ARBA00023015"/>
    </source>
</evidence>
<evidence type="ECO:0000256" key="8">
    <source>
        <dbReference type="PROSITE-ProRule" id="PRU00042"/>
    </source>
</evidence>
<evidence type="ECO:0000313" key="11">
    <source>
        <dbReference type="EMBL" id="KAF2836423.1"/>
    </source>
</evidence>
<keyword evidence="7" id="KW-0539">Nucleus</keyword>
<feature type="compositionally biased region" description="Low complexity" evidence="9">
    <location>
        <begin position="710"/>
        <end position="725"/>
    </location>
</feature>
<dbReference type="SUPFAM" id="SSF57667">
    <property type="entry name" value="beta-beta-alpha zinc fingers"/>
    <property type="match status" value="1"/>
</dbReference>
<feature type="region of interest" description="Disordered" evidence="9">
    <location>
        <begin position="142"/>
        <end position="250"/>
    </location>
</feature>
<comment type="caution">
    <text evidence="11">The sequence shown here is derived from an EMBL/GenBank/DDBJ whole genome shotgun (WGS) entry which is preliminary data.</text>
</comment>
<evidence type="ECO:0000256" key="4">
    <source>
        <dbReference type="ARBA" id="ARBA00022833"/>
    </source>
</evidence>
<gene>
    <name evidence="11" type="ORF">M501DRAFT_1018783</name>
</gene>
<keyword evidence="5" id="KW-0805">Transcription regulation</keyword>
<dbReference type="InterPro" id="IPR013087">
    <property type="entry name" value="Znf_C2H2_type"/>
</dbReference>
<dbReference type="PANTHER" id="PTHR46179">
    <property type="entry name" value="ZINC FINGER PROTEIN"/>
    <property type="match status" value="1"/>
</dbReference>
<name>A0A9P4S579_9PEZI</name>
<dbReference type="GO" id="GO:0005634">
    <property type="term" value="C:nucleus"/>
    <property type="evidence" value="ECO:0007669"/>
    <property type="project" value="UniProtKB-SubCell"/>
</dbReference>
<dbReference type="Proteomes" id="UP000799429">
    <property type="component" value="Unassembled WGS sequence"/>
</dbReference>
<evidence type="ECO:0000313" key="12">
    <source>
        <dbReference type="Proteomes" id="UP000799429"/>
    </source>
</evidence>
<feature type="compositionally biased region" description="Polar residues" evidence="9">
    <location>
        <begin position="142"/>
        <end position="157"/>
    </location>
</feature>
<feature type="compositionally biased region" description="Polar residues" evidence="9">
    <location>
        <begin position="170"/>
        <end position="196"/>
    </location>
</feature>
<reference evidence="11" key="1">
    <citation type="journal article" date="2020" name="Stud. Mycol.">
        <title>101 Dothideomycetes genomes: a test case for predicting lifestyles and emergence of pathogens.</title>
        <authorList>
            <person name="Haridas S."/>
            <person name="Albert R."/>
            <person name="Binder M."/>
            <person name="Bloem J."/>
            <person name="Labutti K."/>
            <person name="Salamov A."/>
            <person name="Andreopoulos B."/>
            <person name="Baker S."/>
            <person name="Barry K."/>
            <person name="Bills G."/>
            <person name="Bluhm B."/>
            <person name="Cannon C."/>
            <person name="Castanera R."/>
            <person name="Culley D."/>
            <person name="Daum C."/>
            <person name="Ezra D."/>
            <person name="Gonzalez J."/>
            <person name="Henrissat B."/>
            <person name="Kuo A."/>
            <person name="Liang C."/>
            <person name="Lipzen A."/>
            <person name="Lutzoni F."/>
            <person name="Magnuson J."/>
            <person name="Mondo S."/>
            <person name="Nolan M."/>
            <person name="Ohm R."/>
            <person name="Pangilinan J."/>
            <person name="Park H.-J."/>
            <person name="Ramirez L."/>
            <person name="Alfaro M."/>
            <person name="Sun H."/>
            <person name="Tritt A."/>
            <person name="Yoshinaga Y."/>
            <person name="Zwiers L.-H."/>
            <person name="Turgeon B."/>
            <person name="Goodwin S."/>
            <person name="Spatafora J."/>
            <person name="Crous P."/>
            <person name="Grigoriev I."/>
        </authorList>
    </citation>
    <scope>NUCLEOTIDE SEQUENCE</scope>
    <source>
        <strain evidence="11">CBS 101060</strain>
    </source>
</reference>
<dbReference type="InterPro" id="IPR051061">
    <property type="entry name" value="Zinc_finger_trans_reg"/>
</dbReference>
<dbReference type="SMART" id="SM00355">
    <property type="entry name" value="ZnF_C2H2"/>
    <property type="match status" value="6"/>
</dbReference>
<feature type="region of interest" description="Disordered" evidence="9">
    <location>
        <begin position="511"/>
        <end position="545"/>
    </location>
</feature>
<feature type="region of interest" description="Disordered" evidence="9">
    <location>
        <begin position="598"/>
        <end position="623"/>
    </location>
</feature>
<evidence type="ECO:0000256" key="2">
    <source>
        <dbReference type="ARBA" id="ARBA00022723"/>
    </source>
</evidence>
<dbReference type="PROSITE" id="PS50157">
    <property type="entry name" value="ZINC_FINGER_C2H2_2"/>
    <property type="match status" value="1"/>
</dbReference>
<keyword evidence="4" id="KW-0862">Zinc</keyword>
<dbReference type="AlphaFoldDB" id="A0A9P4S579"/>
<sequence length="1043" mass="116826">MYTHNPYAQFNNDYDFNFTQSPPTPFSSSQGSPSSFVHSRTTPQLPPLDTRSLPSNDFQDRSPFPGAIQHNRLFVPNSPHVFSRRSLQIDPKLESLDALVNGTRPQVSLKNNTTHTDPLERFAADAEAPWDSQRSAYFSQNPHQSGVFQQPLSSPNFSFADYRSHPPSEFGSNDTGPYSDSGYGTQITGGRSNQGVDPSELEPAPSQSPLDIPFQDLHCEEPTAPPTPQPKRRKLPKSSQPHGPRSLAHRKPLLDPCSVCGEPLKCPSDKKKHDLKHNKPWKCDIPGCPNQEKGFTTINDLHRHKRCKHNLLAGKFWKCAAEGCKNKEKVWPRLDNFKQHLERMHSEYNITVLIKESECEESPFRSLTDDAGISSTIARRDRIDEKRRSFPGPSWKCAAEECGIKVQIWRRLDLFRGHVEKMHAGYDSSALIRASEHNESGPSFTDYSRDNPALPNQDWRDVSQAHPSVMVSPPAYTMSDPMNQDWERSETGARAPIGESPLLLMAEQMPTDRGCGQGDPELSTLDQIRQPSPLPQRSETVSSADSGALATLADVVIHDYSSRSTHGSNLDILPPIVGSSLNSEETDAPKYRQLSELASPGSVEASPTNHEREQQTSSRDKIDEEILQLVRAAIHRQPSRRKSSQVHKPSPLSCLAISQDNQEQGNGNGQNAPERSEKPEIIDLTTESPKDEDLLRKLRSLLKQAKPSRSKSSPRSSISSTSSSTDHCPKCSKFIRRKCDMKKHMKRHTRPYGCTFPTCKKSFGSKNDWKRHENSQHFQIEMWRCSIPSSSSSSSTPNPKVPKPVCAKLYYSRESFDAHLKNDHALSTKAARDEQLRESRIGRNGQSRFWCGFCGAIVPLKNKGVAAWDERFNHIDAHFKEGRNVRDWWCAEANKTKGQVAREMDRKNFDDGNSIDEDEAQSPGSSEAASMSVMAGEGSAQHVNPSDVLLNSDMSLRSSRKRKHDGSAGGYRARGTKEVMVYCCSCKDGPFTMSLRLYDKCMACEHSFCDRCVKDTVRVNVNAMRMNVEDFEFSNSATKEGYA</sequence>
<feature type="compositionally biased region" description="Basic and acidic residues" evidence="9">
    <location>
        <begin position="609"/>
        <end position="623"/>
    </location>
</feature>
<comment type="subcellular location">
    <subcellularLocation>
        <location evidence="1">Nucleus</location>
    </subcellularLocation>
</comment>
<evidence type="ECO:0000256" key="7">
    <source>
        <dbReference type="ARBA" id="ARBA00023242"/>
    </source>
</evidence>
<dbReference type="EMBL" id="MU006103">
    <property type="protein sequence ID" value="KAF2836423.1"/>
    <property type="molecule type" value="Genomic_DNA"/>
</dbReference>
<keyword evidence="2" id="KW-0479">Metal-binding</keyword>
<evidence type="ECO:0000256" key="6">
    <source>
        <dbReference type="ARBA" id="ARBA00023163"/>
    </source>
</evidence>
<feature type="region of interest" description="Disordered" evidence="9">
    <location>
        <begin position="902"/>
        <end position="945"/>
    </location>
</feature>
<evidence type="ECO:0000256" key="1">
    <source>
        <dbReference type="ARBA" id="ARBA00004123"/>
    </source>
</evidence>
<accession>A0A9P4S579</accession>
<keyword evidence="3 8" id="KW-0863">Zinc-finger</keyword>
<evidence type="ECO:0000256" key="3">
    <source>
        <dbReference type="ARBA" id="ARBA00022771"/>
    </source>
</evidence>
<dbReference type="GO" id="GO:0008270">
    <property type="term" value="F:zinc ion binding"/>
    <property type="evidence" value="ECO:0007669"/>
    <property type="project" value="UniProtKB-KW"/>
</dbReference>
<dbReference type="Gene3D" id="3.30.160.60">
    <property type="entry name" value="Classic Zinc Finger"/>
    <property type="match status" value="1"/>
</dbReference>
<feature type="domain" description="C2H2-type" evidence="10">
    <location>
        <begin position="752"/>
        <end position="777"/>
    </location>
</feature>
<keyword evidence="12" id="KW-1185">Reference proteome</keyword>
<proteinExistence type="predicted"/>
<keyword evidence="6" id="KW-0804">Transcription</keyword>
<feature type="compositionally biased region" description="Low complexity" evidence="9">
    <location>
        <begin position="660"/>
        <end position="671"/>
    </location>
</feature>
<feature type="compositionally biased region" description="Polar residues" evidence="9">
    <location>
        <begin position="524"/>
        <end position="545"/>
    </location>
</feature>
<feature type="region of interest" description="Disordered" evidence="9">
    <location>
        <begin position="660"/>
        <end position="729"/>
    </location>
</feature>
<dbReference type="OrthoDB" id="6077919at2759"/>
<protein>
    <recommendedName>
        <fullName evidence="10">C2H2-type domain-containing protein</fullName>
    </recommendedName>
</protein>
<feature type="region of interest" description="Disordered" evidence="9">
    <location>
        <begin position="12"/>
        <end position="62"/>
    </location>
</feature>
<dbReference type="InterPro" id="IPR036236">
    <property type="entry name" value="Znf_C2H2_sf"/>
</dbReference>
<dbReference type="PROSITE" id="PS00028">
    <property type="entry name" value="ZINC_FINGER_C2H2_1"/>
    <property type="match status" value="2"/>
</dbReference>
<organism evidence="11 12">
    <name type="scientific">Patellaria atrata CBS 101060</name>
    <dbReference type="NCBI Taxonomy" id="1346257"/>
    <lineage>
        <taxon>Eukaryota</taxon>
        <taxon>Fungi</taxon>
        <taxon>Dikarya</taxon>
        <taxon>Ascomycota</taxon>
        <taxon>Pezizomycotina</taxon>
        <taxon>Dothideomycetes</taxon>
        <taxon>Dothideomycetes incertae sedis</taxon>
        <taxon>Patellariales</taxon>
        <taxon>Patellariaceae</taxon>
        <taxon>Patellaria</taxon>
    </lineage>
</organism>
<evidence type="ECO:0000256" key="9">
    <source>
        <dbReference type="SAM" id="MobiDB-lite"/>
    </source>
</evidence>
<evidence type="ECO:0000259" key="10">
    <source>
        <dbReference type="PROSITE" id="PS50157"/>
    </source>
</evidence>
<feature type="compositionally biased region" description="Low complexity" evidence="9">
    <location>
        <begin position="16"/>
        <end position="36"/>
    </location>
</feature>
<dbReference type="PANTHER" id="PTHR46179:SF13">
    <property type="entry name" value="C2H2-TYPE DOMAIN-CONTAINING PROTEIN"/>
    <property type="match status" value="1"/>
</dbReference>